<accession>A0A9W5U1P5</accession>
<organism evidence="2 3">
    <name type="scientific">Lentibacillus populi</name>
    <dbReference type="NCBI Taxonomy" id="1827502"/>
    <lineage>
        <taxon>Bacteria</taxon>
        <taxon>Bacillati</taxon>
        <taxon>Bacillota</taxon>
        <taxon>Bacilli</taxon>
        <taxon>Bacillales</taxon>
        <taxon>Bacillaceae</taxon>
        <taxon>Lentibacillus</taxon>
    </lineage>
</organism>
<comment type="caution">
    <text evidence="2">The sequence shown here is derived from an EMBL/GenBank/DDBJ whole genome shotgun (WGS) entry which is preliminary data.</text>
</comment>
<protein>
    <submittedName>
        <fullName evidence="2">Alanine acetyltransferase</fullName>
    </submittedName>
</protein>
<dbReference type="PANTHER" id="PTHR43792:SF1">
    <property type="entry name" value="N-ACETYLTRANSFERASE DOMAIN-CONTAINING PROTEIN"/>
    <property type="match status" value="1"/>
</dbReference>
<dbReference type="InterPro" id="IPR016181">
    <property type="entry name" value="Acyl_CoA_acyltransferase"/>
</dbReference>
<reference evidence="2" key="2">
    <citation type="submission" date="2020-09" db="EMBL/GenBank/DDBJ databases">
        <authorList>
            <person name="Sun Q."/>
            <person name="Zhou Y."/>
        </authorList>
    </citation>
    <scope>NUCLEOTIDE SEQUENCE</scope>
    <source>
        <strain evidence="2">CGMCC 1.15454</strain>
    </source>
</reference>
<evidence type="ECO:0000259" key="1">
    <source>
        <dbReference type="PROSITE" id="PS51186"/>
    </source>
</evidence>
<keyword evidence="3" id="KW-1185">Reference proteome</keyword>
<dbReference type="InterPro" id="IPR000182">
    <property type="entry name" value="GNAT_dom"/>
</dbReference>
<dbReference type="PANTHER" id="PTHR43792">
    <property type="entry name" value="GNAT FAMILY, PUTATIVE (AFU_ORTHOLOGUE AFUA_3G00765)-RELATED-RELATED"/>
    <property type="match status" value="1"/>
</dbReference>
<dbReference type="PROSITE" id="PS51186">
    <property type="entry name" value="GNAT"/>
    <property type="match status" value="1"/>
</dbReference>
<name>A0A9W5U1P5_9BACI</name>
<evidence type="ECO:0000313" key="3">
    <source>
        <dbReference type="Proteomes" id="UP000621492"/>
    </source>
</evidence>
<proteinExistence type="predicted"/>
<dbReference type="EMBL" id="BMJD01000053">
    <property type="protein sequence ID" value="GGB59205.1"/>
    <property type="molecule type" value="Genomic_DNA"/>
</dbReference>
<gene>
    <name evidence="2" type="ORF">GCM10011409_40830</name>
</gene>
<dbReference type="SUPFAM" id="SSF55729">
    <property type="entry name" value="Acyl-CoA N-acyltransferases (Nat)"/>
    <property type="match status" value="1"/>
</dbReference>
<dbReference type="Proteomes" id="UP000621492">
    <property type="component" value="Unassembled WGS sequence"/>
</dbReference>
<feature type="domain" description="N-acetyltransferase" evidence="1">
    <location>
        <begin position="7"/>
        <end position="165"/>
    </location>
</feature>
<reference evidence="2" key="1">
    <citation type="journal article" date="2014" name="Int. J. Syst. Evol. Microbiol.">
        <title>Complete genome sequence of Corynebacterium casei LMG S-19264T (=DSM 44701T), isolated from a smear-ripened cheese.</title>
        <authorList>
            <consortium name="US DOE Joint Genome Institute (JGI-PGF)"/>
            <person name="Walter F."/>
            <person name="Albersmeier A."/>
            <person name="Kalinowski J."/>
            <person name="Ruckert C."/>
        </authorList>
    </citation>
    <scope>NUCLEOTIDE SEQUENCE</scope>
    <source>
        <strain evidence="2">CGMCC 1.15454</strain>
    </source>
</reference>
<dbReference type="AlphaFoldDB" id="A0A9W5U1P5"/>
<dbReference type="InterPro" id="IPR051531">
    <property type="entry name" value="N-acetyltransferase"/>
</dbReference>
<sequence>MIKTERLLIRRFTKEDAAFILNLLNDPDWINYIGDKGIKTIEDAEEYIKNSIIKMYDELGFGLYLVALKGSGTPMGMCGLVKRDGLKDVDLGFAFLSDYTGKGYGNESARAVMIYAKEELRLNRLAAITTPSNKASEKLLLKIGFQFDSLTKLFQDADPIKLFIREL</sequence>
<dbReference type="GO" id="GO:0016747">
    <property type="term" value="F:acyltransferase activity, transferring groups other than amino-acyl groups"/>
    <property type="evidence" value="ECO:0007669"/>
    <property type="project" value="InterPro"/>
</dbReference>
<dbReference type="Gene3D" id="3.40.630.30">
    <property type="match status" value="1"/>
</dbReference>
<dbReference type="Pfam" id="PF13302">
    <property type="entry name" value="Acetyltransf_3"/>
    <property type="match status" value="1"/>
</dbReference>
<evidence type="ECO:0000313" key="2">
    <source>
        <dbReference type="EMBL" id="GGB59205.1"/>
    </source>
</evidence>